<feature type="transmembrane region" description="Helical" evidence="1">
    <location>
        <begin position="12"/>
        <end position="35"/>
    </location>
</feature>
<comment type="caution">
    <text evidence="2">The sequence shown here is derived from an EMBL/GenBank/DDBJ whole genome shotgun (WGS) entry which is preliminary data.</text>
</comment>
<dbReference type="PROSITE" id="PS00409">
    <property type="entry name" value="PROKAR_NTER_METHYL"/>
    <property type="match status" value="1"/>
</dbReference>
<evidence type="ECO:0000256" key="1">
    <source>
        <dbReference type="SAM" id="Phobius"/>
    </source>
</evidence>
<accession>A0ABS5H578</accession>
<dbReference type="Gene3D" id="3.30.700.10">
    <property type="entry name" value="Glycoprotein, Type 4 Pilin"/>
    <property type="match status" value="1"/>
</dbReference>
<keyword evidence="3" id="KW-1185">Reference proteome</keyword>
<sequence length="140" mass="15342">MLRPAAAREHGFTLIEMMAVLTLAALMAGVAIPAMQRWFESVSERAQLTEVSIQFQRLASRAALLSQTVKLDKQSWNTKLNDGEPALSLPEGWTVSSDKSVIFYHSGVCAGGEVDLTAPQKRQLRLMIAPVSCDVSIVKR</sequence>
<proteinExistence type="predicted"/>
<organism evidence="2 3">
    <name type="scientific">Undibacterium rivi</name>
    <dbReference type="NCBI Taxonomy" id="2828729"/>
    <lineage>
        <taxon>Bacteria</taxon>
        <taxon>Pseudomonadati</taxon>
        <taxon>Pseudomonadota</taxon>
        <taxon>Betaproteobacteria</taxon>
        <taxon>Burkholderiales</taxon>
        <taxon>Oxalobacteraceae</taxon>
        <taxon>Undibacterium</taxon>
    </lineage>
</organism>
<dbReference type="InterPro" id="IPR012902">
    <property type="entry name" value="N_methyl_site"/>
</dbReference>
<keyword evidence="1" id="KW-0812">Transmembrane</keyword>
<reference evidence="2 3" key="1">
    <citation type="submission" date="2021-04" db="EMBL/GenBank/DDBJ databases">
        <title>novel species isolated from subtropical streams in China.</title>
        <authorList>
            <person name="Lu H."/>
        </authorList>
    </citation>
    <scope>NUCLEOTIDE SEQUENCE [LARGE SCALE GENOMIC DNA]</scope>
    <source>
        <strain evidence="2 3">FT147W</strain>
    </source>
</reference>
<dbReference type="NCBIfam" id="TIGR02532">
    <property type="entry name" value="IV_pilin_GFxxxE"/>
    <property type="match status" value="1"/>
</dbReference>
<evidence type="ECO:0000313" key="3">
    <source>
        <dbReference type="Proteomes" id="UP000682982"/>
    </source>
</evidence>
<dbReference type="InterPro" id="IPR045584">
    <property type="entry name" value="Pilin-like"/>
</dbReference>
<protein>
    <submittedName>
        <fullName evidence="2">Prepilin-type N-terminal cleavage/methylation domain-containing protein</fullName>
    </submittedName>
</protein>
<dbReference type="EMBL" id="JAGSPK010000006">
    <property type="protein sequence ID" value="MBR7794041.1"/>
    <property type="molecule type" value="Genomic_DNA"/>
</dbReference>
<gene>
    <name evidence="2" type="ORF">KDM87_15720</name>
</gene>
<dbReference type="Proteomes" id="UP000682982">
    <property type="component" value="Unassembled WGS sequence"/>
</dbReference>
<dbReference type="SUPFAM" id="SSF54523">
    <property type="entry name" value="Pili subunits"/>
    <property type="match status" value="1"/>
</dbReference>
<evidence type="ECO:0000313" key="2">
    <source>
        <dbReference type="EMBL" id="MBR7794041.1"/>
    </source>
</evidence>
<keyword evidence="1" id="KW-0472">Membrane</keyword>
<dbReference type="Pfam" id="PF07963">
    <property type="entry name" value="N_methyl"/>
    <property type="match status" value="1"/>
</dbReference>
<keyword evidence="1" id="KW-1133">Transmembrane helix</keyword>
<dbReference type="RefSeq" id="WP_212680055.1">
    <property type="nucleotide sequence ID" value="NZ_JAGSPK010000006.1"/>
</dbReference>
<name>A0ABS5H578_9BURK</name>